<name>N9DBA2_9GAMM</name>
<reference evidence="1 2" key="1">
    <citation type="submission" date="2013-02" db="EMBL/GenBank/DDBJ databases">
        <title>The Genome Sequence of Acinetobacter ursingii NIPH ANC_3649.</title>
        <authorList>
            <consortium name="The Broad Institute Genome Sequencing Platform"/>
            <consortium name="The Broad Institute Genome Sequencing Center for Infectious Disease"/>
            <person name="Cerqueira G."/>
            <person name="Feldgarden M."/>
            <person name="Courvalin P."/>
            <person name="Perichon B."/>
            <person name="Grillot-Courvalin C."/>
            <person name="Clermont D."/>
            <person name="Rocha E."/>
            <person name="Yoon E.-J."/>
            <person name="Nemec A."/>
            <person name="Walker B."/>
            <person name="Young S.K."/>
            <person name="Zeng Q."/>
            <person name="Gargeya S."/>
            <person name="Fitzgerald M."/>
            <person name="Haas B."/>
            <person name="Abouelleil A."/>
            <person name="Alvarado L."/>
            <person name="Arachchi H.M."/>
            <person name="Berlin A.M."/>
            <person name="Chapman S.B."/>
            <person name="Dewar J."/>
            <person name="Goldberg J."/>
            <person name="Griggs A."/>
            <person name="Gujja S."/>
            <person name="Hansen M."/>
            <person name="Howarth C."/>
            <person name="Imamovic A."/>
            <person name="Larimer J."/>
            <person name="McCowan C."/>
            <person name="Murphy C."/>
            <person name="Neiman D."/>
            <person name="Pearson M."/>
            <person name="Priest M."/>
            <person name="Roberts A."/>
            <person name="Saif S."/>
            <person name="Shea T."/>
            <person name="Sisk P."/>
            <person name="Sykes S."/>
            <person name="Wortman J."/>
            <person name="Nusbaum C."/>
            <person name="Birren B."/>
        </authorList>
    </citation>
    <scope>NUCLEOTIDE SEQUENCE [LARGE SCALE GENOMIC DNA]</scope>
    <source>
        <strain evidence="1 2">ANC 3649</strain>
    </source>
</reference>
<dbReference type="AlphaFoldDB" id="N9DBA2"/>
<comment type="caution">
    <text evidence="1">The sequence shown here is derived from an EMBL/GenBank/DDBJ whole genome shotgun (WGS) entry which is preliminary data.</text>
</comment>
<dbReference type="Proteomes" id="UP000013276">
    <property type="component" value="Unassembled WGS sequence"/>
</dbReference>
<evidence type="ECO:0000313" key="2">
    <source>
        <dbReference type="Proteomes" id="UP000013276"/>
    </source>
</evidence>
<accession>N9DBA2</accession>
<sequence>MLFKHIYCYYRVSLLRGLSMNLDKNEKEILV</sequence>
<keyword evidence="2" id="KW-1185">Reference proteome</keyword>
<protein>
    <submittedName>
        <fullName evidence="1">Uncharacterized protein</fullName>
    </submittedName>
</protein>
<evidence type="ECO:0000313" key="1">
    <source>
        <dbReference type="EMBL" id="ENV77778.1"/>
    </source>
</evidence>
<organism evidence="1 2">
    <name type="scientific">Acinetobacter ursingii ANC 3649</name>
    <dbReference type="NCBI Taxonomy" id="1257043"/>
    <lineage>
        <taxon>Bacteria</taxon>
        <taxon>Pseudomonadati</taxon>
        <taxon>Pseudomonadota</taxon>
        <taxon>Gammaproteobacteria</taxon>
        <taxon>Moraxellales</taxon>
        <taxon>Moraxellaceae</taxon>
        <taxon>Acinetobacter</taxon>
    </lineage>
</organism>
<dbReference type="EMBL" id="APQC01000030">
    <property type="protein sequence ID" value="ENV77778.1"/>
    <property type="molecule type" value="Genomic_DNA"/>
</dbReference>
<proteinExistence type="predicted"/>
<gene>
    <name evidence="1" type="ORF">F942_03488</name>
</gene>
<dbReference type="HOGENOM" id="CLU_3394696_0_0_6"/>